<gene>
    <name evidence="2" type="ORF">COB67_02580</name>
</gene>
<dbReference type="EMBL" id="NVSR01000007">
    <property type="protein sequence ID" value="PCI30191.1"/>
    <property type="molecule type" value="Genomic_DNA"/>
</dbReference>
<name>A0A2A4TA15_9DELT</name>
<evidence type="ECO:0000313" key="3">
    <source>
        <dbReference type="Proteomes" id="UP000218113"/>
    </source>
</evidence>
<evidence type="ECO:0000313" key="2">
    <source>
        <dbReference type="EMBL" id="PCI30191.1"/>
    </source>
</evidence>
<evidence type="ECO:0000256" key="1">
    <source>
        <dbReference type="SAM" id="Phobius"/>
    </source>
</evidence>
<dbReference type="Proteomes" id="UP000218113">
    <property type="component" value="Unassembled WGS sequence"/>
</dbReference>
<proteinExistence type="predicted"/>
<reference evidence="3" key="1">
    <citation type="submission" date="2017-08" db="EMBL/GenBank/DDBJ databases">
        <title>A dynamic microbial community with high functional redundancy inhabits the cold, oxic subseafloor aquifer.</title>
        <authorList>
            <person name="Tully B.J."/>
            <person name="Wheat C.G."/>
            <person name="Glazer B.T."/>
            <person name="Huber J.A."/>
        </authorList>
    </citation>
    <scope>NUCLEOTIDE SEQUENCE [LARGE SCALE GENOMIC DNA]</scope>
</reference>
<dbReference type="AlphaFoldDB" id="A0A2A4TA15"/>
<keyword evidence="1" id="KW-0472">Membrane</keyword>
<comment type="caution">
    <text evidence="2">The sequence shown here is derived from an EMBL/GenBank/DDBJ whole genome shotgun (WGS) entry which is preliminary data.</text>
</comment>
<sequence length="69" mass="8001">MKKITTDLLVLWLGLMLINFIYGALQDAEWLVAAERSFFQLLAFTTVWSAFKIGYFDKPVKLLDNTKQD</sequence>
<feature type="transmembrane region" description="Helical" evidence="1">
    <location>
        <begin position="37"/>
        <end position="55"/>
    </location>
</feature>
<keyword evidence="1" id="KW-1133">Transmembrane helix</keyword>
<feature type="transmembrane region" description="Helical" evidence="1">
    <location>
        <begin position="7"/>
        <end position="25"/>
    </location>
</feature>
<accession>A0A2A4TA15</accession>
<keyword evidence="1" id="KW-0812">Transmembrane</keyword>
<organism evidence="2 3">
    <name type="scientific">SAR324 cluster bacterium</name>
    <dbReference type="NCBI Taxonomy" id="2024889"/>
    <lineage>
        <taxon>Bacteria</taxon>
        <taxon>Deltaproteobacteria</taxon>
        <taxon>SAR324 cluster</taxon>
    </lineage>
</organism>
<protein>
    <submittedName>
        <fullName evidence="2">Uncharacterized protein</fullName>
    </submittedName>
</protein>